<sequence length="122" mass="13356">MLSNAFRTCRDRPLAHTQVRVDRFETMLQHSISIVYRKQLELAHVLTPAGKRSAVENCHCASPTSAAAGCPSDTCKPTGACTQADFLQVFPVAYVILLLLAHTPFSADRLRSCGEIIKLVTV</sequence>
<dbReference type="AlphaFoldDB" id="A0A4Y2G1A0"/>
<evidence type="ECO:0000313" key="1">
    <source>
        <dbReference type="EMBL" id="GBM46399.1"/>
    </source>
</evidence>
<proteinExistence type="predicted"/>
<protein>
    <submittedName>
        <fullName evidence="1">Uncharacterized protein</fullName>
    </submittedName>
</protein>
<gene>
    <name evidence="1" type="ORF">AVEN_73874_1</name>
</gene>
<organism evidence="1 2">
    <name type="scientific">Araneus ventricosus</name>
    <name type="common">Orbweaver spider</name>
    <name type="synonym">Epeira ventricosa</name>
    <dbReference type="NCBI Taxonomy" id="182803"/>
    <lineage>
        <taxon>Eukaryota</taxon>
        <taxon>Metazoa</taxon>
        <taxon>Ecdysozoa</taxon>
        <taxon>Arthropoda</taxon>
        <taxon>Chelicerata</taxon>
        <taxon>Arachnida</taxon>
        <taxon>Araneae</taxon>
        <taxon>Araneomorphae</taxon>
        <taxon>Entelegynae</taxon>
        <taxon>Araneoidea</taxon>
        <taxon>Araneidae</taxon>
        <taxon>Araneus</taxon>
    </lineage>
</organism>
<accession>A0A4Y2G1A0</accession>
<dbReference type="EMBL" id="BGPR01001135">
    <property type="protein sequence ID" value="GBM46399.1"/>
    <property type="molecule type" value="Genomic_DNA"/>
</dbReference>
<name>A0A4Y2G1A0_ARAVE</name>
<dbReference type="Proteomes" id="UP000499080">
    <property type="component" value="Unassembled WGS sequence"/>
</dbReference>
<reference evidence="1 2" key="1">
    <citation type="journal article" date="2019" name="Sci. Rep.">
        <title>Orb-weaving spider Araneus ventricosus genome elucidates the spidroin gene catalogue.</title>
        <authorList>
            <person name="Kono N."/>
            <person name="Nakamura H."/>
            <person name="Ohtoshi R."/>
            <person name="Moran D.A.P."/>
            <person name="Shinohara A."/>
            <person name="Yoshida Y."/>
            <person name="Fujiwara M."/>
            <person name="Mori M."/>
            <person name="Tomita M."/>
            <person name="Arakawa K."/>
        </authorList>
    </citation>
    <scope>NUCLEOTIDE SEQUENCE [LARGE SCALE GENOMIC DNA]</scope>
</reference>
<keyword evidence="2" id="KW-1185">Reference proteome</keyword>
<comment type="caution">
    <text evidence="1">The sequence shown here is derived from an EMBL/GenBank/DDBJ whole genome shotgun (WGS) entry which is preliminary data.</text>
</comment>
<evidence type="ECO:0000313" key="2">
    <source>
        <dbReference type="Proteomes" id="UP000499080"/>
    </source>
</evidence>